<evidence type="ECO:0000256" key="1">
    <source>
        <dbReference type="SAM" id="MobiDB-lite"/>
    </source>
</evidence>
<reference evidence="2 3" key="1">
    <citation type="submission" date="2024-05" db="EMBL/GenBank/DDBJ databases">
        <title>Culex pipiens pipiens assembly and annotation.</title>
        <authorList>
            <person name="Alout H."/>
            <person name="Durand T."/>
        </authorList>
    </citation>
    <scope>NUCLEOTIDE SEQUENCE [LARGE SCALE GENOMIC DNA]</scope>
    <source>
        <strain evidence="2">HA-2024</strain>
        <tissue evidence="2">Whole body</tissue>
    </source>
</reference>
<dbReference type="AlphaFoldDB" id="A0ABD1CLG7"/>
<organism evidence="2 3">
    <name type="scientific">Culex pipiens pipiens</name>
    <name type="common">Northern house mosquito</name>
    <dbReference type="NCBI Taxonomy" id="38569"/>
    <lineage>
        <taxon>Eukaryota</taxon>
        <taxon>Metazoa</taxon>
        <taxon>Ecdysozoa</taxon>
        <taxon>Arthropoda</taxon>
        <taxon>Hexapoda</taxon>
        <taxon>Insecta</taxon>
        <taxon>Pterygota</taxon>
        <taxon>Neoptera</taxon>
        <taxon>Endopterygota</taxon>
        <taxon>Diptera</taxon>
        <taxon>Nematocera</taxon>
        <taxon>Culicoidea</taxon>
        <taxon>Culicidae</taxon>
        <taxon>Culicinae</taxon>
        <taxon>Culicini</taxon>
        <taxon>Culex</taxon>
        <taxon>Culex</taxon>
    </lineage>
</organism>
<feature type="compositionally biased region" description="Basic and acidic residues" evidence="1">
    <location>
        <begin position="148"/>
        <end position="157"/>
    </location>
</feature>
<accession>A0ABD1CLG7</accession>
<keyword evidence="3" id="KW-1185">Reference proteome</keyword>
<comment type="caution">
    <text evidence="2">The sequence shown here is derived from an EMBL/GenBank/DDBJ whole genome shotgun (WGS) entry which is preliminary data.</text>
</comment>
<feature type="region of interest" description="Disordered" evidence="1">
    <location>
        <begin position="142"/>
        <end position="200"/>
    </location>
</feature>
<feature type="region of interest" description="Disordered" evidence="1">
    <location>
        <begin position="1"/>
        <end position="21"/>
    </location>
</feature>
<dbReference type="Proteomes" id="UP001562425">
    <property type="component" value="Unassembled WGS sequence"/>
</dbReference>
<evidence type="ECO:0000313" key="2">
    <source>
        <dbReference type="EMBL" id="KAL1377115.1"/>
    </source>
</evidence>
<proteinExistence type="predicted"/>
<name>A0ABD1CLG7_CULPP</name>
<gene>
    <name evidence="2" type="ORF">pipiens_016473</name>
</gene>
<feature type="compositionally biased region" description="Basic and acidic residues" evidence="1">
    <location>
        <begin position="189"/>
        <end position="200"/>
    </location>
</feature>
<protein>
    <submittedName>
        <fullName evidence="2">Uncharacterized protein</fullName>
    </submittedName>
</protein>
<evidence type="ECO:0000313" key="3">
    <source>
        <dbReference type="Proteomes" id="UP001562425"/>
    </source>
</evidence>
<dbReference type="EMBL" id="JBEHCU010011174">
    <property type="protein sequence ID" value="KAL1377115.1"/>
    <property type="molecule type" value="Genomic_DNA"/>
</dbReference>
<sequence>MSVLTNPASPSEVEGQRQASQRFVGRLQHRRTGRRNRRYPERPVAVGDFFAHPLLRLRYAVNLSTVMFRLLFYAPARQSSATATSATTATYRRHQRTFFQVIQPAEPSYCLDEHQPSCPMAFNNDGIGISVPAQRAAGSTTACTSRSGIEDMNKTDGQRTGYAPGPCQRIRKSAASMTDHHPSTPRKHPGQEKKRPYPAR</sequence>